<dbReference type="RefSeq" id="WP_377578668.1">
    <property type="nucleotide sequence ID" value="NZ_JBHTMP010000095.1"/>
</dbReference>
<keyword evidence="3" id="KW-1185">Reference proteome</keyword>
<dbReference type="Proteomes" id="UP001597260">
    <property type="component" value="Unassembled WGS sequence"/>
</dbReference>
<protein>
    <recommendedName>
        <fullName evidence="4">4Fe-4S Wbl-type domain-containing protein</fullName>
    </recommendedName>
</protein>
<dbReference type="EMBL" id="JBHTMP010000095">
    <property type="protein sequence ID" value="MFD1325802.1"/>
    <property type="molecule type" value="Genomic_DNA"/>
</dbReference>
<evidence type="ECO:0008006" key="4">
    <source>
        <dbReference type="Google" id="ProtNLM"/>
    </source>
</evidence>
<evidence type="ECO:0000256" key="1">
    <source>
        <dbReference type="SAM" id="MobiDB-lite"/>
    </source>
</evidence>
<proteinExistence type="predicted"/>
<organism evidence="2 3">
    <name type="scientific">Micromonospora sonneratiae</name>
    <dbReference type="NCBI Taxonomy" id="1184706"/>
    <lineage>
        <taxon>Bacteria</taxon>
        <taxon>Bacillati</taxon>
        <taxon>Actinomycetota</taxon>
        <taxon>Actinomycetes</taxon>
        <taxon>Micromonosporales</taxon>
        <taxon>Micromonosporaceae</taxon>
        <taxon>Micromonospora</taxon>
    </lineage>
</organism>
<accession>A0ABW3YQP7</accession>
<sequence length="82" mass="8731">MMGGPYAGEPVPLSDRLAEHYRETLAIHSNDPGLGACAVCLRSRCDEWRWAYEQLVAAGRLTDLPGPVTTGDAAGDGPGKDF</sequence>
<reference evidence="3" key="1">
    <citation type="journal article" date="2019" name="Int. J. Syst. Evol. Microbiol.">
        <title>The Global Catalogue of Microorganisms (GCM) 10K type strain sequencing project: providing services to taxonomists for standard genome sequencing and annotation.</title>
        <authorList>
            <consortium name="The Broad Institute Genomics Platform"/>
            <consortium name="The Broad Institute Genome Sequencing Center for Infectious Disease"/>
            <person name="Wu L."/>
            <person name="Ma J."/>
        </authorList>
    </citation>
    <scope>NUCLEOTIDE SEQUENCE [LARGE SCALE GENOMIC DNA]</scope>
    <source>
        <strain evidence="3">JCM 31037</strain>
    </source>
</reference>
<evidence type="ECO:0000313" key="3">
    <source>
        <dbReference type="Proteomes" id="UP001597260"/>
    </source>
</evidence>
<evidence type="ECO:0000313" key="2">
    <source>
        <dbReference type="EMBL" id="MFD1325802.1"/>
    </source>
</evidence>
<name>A0ABW3YQP7_9ACTN</name>
<gene>
    <name evidence="2" type="ORF">ACFQ4H_32455</name>
</gene>
<feature type="region of interest" description="Disordered" evidence="1">
    <location>
        <begin position="63"/>
        <end position="82"/>
    </location>
</feature>
<comment type="caution">
    <text evidence="2">The sequence shown here is derived from an EMBL/GenBank/DDBJ whole genome shotgun (WGS) entry which is preliminary data.</text>
</comment>